<comment type="similarity">
    <text evidence="1">Belongs to the thioredoxin family.</text>
</comment>
<keyword evidence="2" id="KW-0813">Transport</keyword>
<dbReference type="PATRIC" id="fig|991905.3.peg.264"/>
<gene>
    <name evidence="8" type="primary">trxA</name>
    <name evidence="8" type="ordered locus">SL003B_0260</name>
</gene>
<dbReference type="OrthoDB" id="9790390at2"/>
<dbReference type="PRINTS" id="PR00421">
    <property type="entry name" value="THIOREDOXIN"/>
</dbReference>
<dbReference type="PROSITE" id="PS00194">
    <property type="entry name" value="THIOREDOXIN_1"/>
    <property type="match status" value="1"/>
</dbReference>
<evidence type="ECO:0000259" key="7">
    <source>
        <dbReference type="PROSITE" id="PS51352"/>
    </source>
</evidence>
<name>F2J152_POLGS</name>
<keyword evidence="3" id="KW-0249">Electron transport</keyword>
<dbReference type="STRING" id="991905.SL003B_0260"/>
<dbReference type="PROSITE" id="PS51352">
    <property type="entry name" value="THIOREDOXIN_2"/>
    <property type="match status" value="1"/>
</dbReference>
<dbReference type="InterPro" id="IPR011990">
    <property type="entry name" value="TPR-like_helical_dom_sf"/>
</dbReference>
<keyword evidence="5" id="KW-0676">Redox-active center</keyword>
<feature type="domain" description="Thioredoxin" evidence="7">
    <location>
        <begin position="27"/>
        <end position="154"/>
    </location>
</feature>
<dbReference type="PANTHER" id="PTHR45663:SF11">
    <property type="entry name" value="GEO12009P1"/>
    <property type="match status" value="1"/>
</dbReference>
<evidence type="ECO:0000313" key="9">
    <source>
        <dbReference type="Proteomes" id="UP000008130"/>
    </source>
</evidence>
<organism evidence="8 9">
    <name type="scientific">Polymorphum gilvum (strain LMG 25793 / CGMCC 1.9160 / SL003B-26A1)</name>
    <dbReference type="NCBI Taxonomy" id="991905"/>
    <lineage>
        <taxon>Bacteria</taxon>
        <taxon>Pseudomonadati</taxon>
        <taxon>Pseudomonadota</taxon>
        <taxon>Alphaproteobacteria</taxon>
        <taxon>Rhodobacterales</taxon>
        <taxon>Paracoccaceae</taxon>
        <taxon>Polymorphum</taxon>
    </lineage>
</organism>
<evidence type="ECO:0000256" key="3">
    <source>
        <dbReference type="ARBA" id="ARBA00022982"/>
    </source>
</evidence>
<dbReference type="InterPro" id="IPR036249">
    <property type="entry name" value="Thioredoxin-like_sf"/>
</dbReference>
<dbReference type="FunFam" id="3.40.30.10:FF:000001">
    <property type="entry name" value="Thioredoxin"/>
    <property type="match status" value="1"/>
</dbReference>
<dbReference type="GO" id="GO:0015035">
    <property type="term" value="F:protein-disulfide reductase activity"/>
    <property type="evidence" value="ECO:0007669"/>
    <property type="project" value="UniProtKB-UniRule"/>
</dbReference>
<dbReference type="InterPro" id="IPR005746">
    <property type="entry name" value="Thioredoxin"/>
</dbReference>
<dbReference type="AlphaFoldDB" id="F2J152"/>
<dbReference type="SUPFAM" id="SSF48452">
    <property type="entry name" value="TPR-like"/>
    <property type="match status" value="1"/>
</dbReference>
<accession>F2J152</accession>
<dbReference type="Pfam" id="PF00085">
    <property type="entry name" value="Thioredoxin"/>
    <property type="match status" value="1"/>
</dbReference>
<evidence type="ECO:0000313" key="8">
    <source>
        <dbReference type="EMBL" id="ADZ68698.1"/>
    </source>
</evidence>
<dbReference type="EMBL" id="CP002568">
    <property type="protein sequence ID" value="ADZ68698.1"/>
    <property type="molecule type" value="Genomic_DNA"/>
</dbReference>
<proteinExistence type="inferred from homology"/>
<dbReference type="CDD" id="cd02947">
    <property type="entry name" value="TRX_family"/>
    <property type="match status" value="1"/>
</dbReference>
<dbReference type="eggNOG" id="COG3118">
    <property type="taxonomic scope" value="Bacteria"/>
</dbReference>
<protein>
    <recommendedName>
        <fullName evidence="6">Thioredoxin</fullName>
    </recommendedName>
</protein>
<dbReference type="RefSeq" id="WP_013651023.1">
    <property type="nucleotide sequence ID" value="NC_015259.1"/>
</dbReference>
<dbReference type="Pfam" id="PF14559">
    <property type="entry name" value="TPR_19"/>
    <property type="match status" value="1"/>
</dbReference>
<dbReference type="InterPro" id="IPR017937">
    <property type="entry name" value="Thioredoxin_CS"/>
</dbReference>
<dbReference type="HOGENOM" id="CLU_046120_1_1_5"/>
<sequence length="334" mass="34434">MSGGSFSMGGSVGGGFGGGYGGGPGGASGGASGGAPNGGSDAGGEAVIRDVTTQSFMKDVIEASKTRPVLVDFWAPWCGPCRQLTPVLEGAVKAAKGAVLLAKMNIDDHPEVAGQLGIQSIPAVIAFVNGQPVDGFMGAQPESQIKAFIERLGGKAPGAAETEQLLEQADALLAAKDYGQAAQHFGAVLQMAPDSVRALAGLARCYLGTGDAARARQALEMVPEPGHADPAYTAAVAAIELAEQAESLGDLAELQSRVAADPADHQARFDLALALNARGDKTAAVDQLIEIVRRDRAWNDDGARRQLLQFFDAWGFKEPASAYGRRKLSSVLFS</sequence>
<keyword evidence="9" id="KW-1185">Reference proteome</keyword>
<evidence type="ECO:0000256" key="4">
    <source>
        <dbReference type="ARBA" id="ARBA00023157"/>
    </source>
</evidence>
<dbReference type="GO" id="GO:0045454">
    <property type="term" value="P:cell redox homeostasis"/>
    <property type="evidence" value="ECO:0007669"/>
    <property type="project" value="TreeGrafter"/>
</dbReference>
<dbReference type="GO" id="GO:0006950">
    <property type="term" value="P:response to stress"/>
    <property type="evidence" value="ECO:0007669"/>
    <property type="project" value="UniProtKB-ARBA"/>
</dbReference>
<dbReference type="PANTHER" id="PTHR45663">
    <property type="entry name" value="GEO12009P1"/>
    <property type="match status" value="1"/>
</dbReference>
<evidence type="ECO:0000256" key="6">
    <source>
        <dbReference type="NCBIfam" id="TIGR01068"/>
    </source>
</evidence>
<reference evidence="8 9" key="1">
    <citation type="journal article" date="2011" name="J. Bacteriol.">
        <title>Complete genome sequence of Polymorphum gilvum SL003B-26A1T, a crude oil-degrading bacterium from oil-polluted saline soil.</title>
        <authorList>
            <person name="Li S.G."/>
            <person name="Tang Y.Q."/>
            <person name="Nie Y."/>
            <person name="Cai M."/>
            <person name="Wu X.L."/>
        </authorList>
    </citation>
    <scope>NUCLEOTIDE SEQUENCE [LARGE SCALE GENOMIC DNA]</scope>
    <source>
        <strain evidence="9">LMG 25793 / CGMCC 1.9160 / SL003B-26A1</strain>
    </source>
</reference>
<dbReference type="Gene3D" id="3.40.30.10">
    <property type="entry name" value="Glutaredoxin"/>
    <property type="match status" value="1"/>
</dbReference>
<evidence type="ECO:0000256" key="1">
    <source>
        <dbReference type="ARBA" id="ARBA00008987"/>
    </source>
</evidence>
<evidence type="ECO:0000256" key="2">
    <source>
        <dbReference type="ARBA" id="ARBA00022448"/>
    </source>
</evidence>
<dbReference type="InterPro" id="IPR013766">
    <property type="entry name" value="Thioredoxin_domain"/>
</dbReference>
<keyword evidence="4" id="KW-1015">Disulfide bond</keyword>
<dbReference type="Gene3D" id="1.25.40.10">
    <property type="entry name" value="Tetratricopeptide repeat domain"/>
    <property type="match status" value="2"/>
</dbReference>
<dbReference type="Proteomes" id="UP000008130">
    <property type="component" value="Chromosome"/>
</dbReference>
<dbReference type="SUPFAM" id="SSF52833">
    <property type="entry name" value="Thioredoxin-like"/>
    <property type="match status" value="1"/>
</dbReference>
<dbReference type="NCBIfam" id="TIGR01068">
    <property type="entry name" value="thioredoxin"/>
    <property type="match status" value="1"/>
</dbReference>
<dbReference type="KEGG" id="pgv:SL003B_0260"/>
<evidence type="ECO:0000256" key="5">
    <source>
        <dbReference type="ARBA" id="ARBA00023284"/>
    </source>
</evidence>
<dbReference type="GO" id="GO:0005829">
    <property type="term" value="C:cytosol"/>
    <property type="evidence" value="ECO:0007669"/>
    <property type="project" value="TreeGrafter"/>
</dbReference>
<dbReference type="Pfam" id="PF14561">
    <property type="entry name" value="TPR_20"/>
    <property type="match status" value="1"/>
</dbReference>